<keyword evidence="9" id="KW-0460">Magnesium</keyword>
<keyword evidence="17" id="KW-0802">TPR repeat</keyword>
<dbReference type="InterPro" id="IPR019734">
    <property type="entry name" value="TPR_rpt"/>
</dbReference>
<gene>
    <name evidence="21" type="ORF">F0460_06795</name>
</gene>
<dbReference type="InterPro" id="IPR011990">
    <property type="entry name" value="TPR-like_helical_dom_sf"/>
</dbReference>
<evidence type="ECO:0000256" key="18">
    <source>
        <dbReference type="RuleBase" id="RU000405"/>
    </source>
</evidence>
<evidence type="ECO:0000256" key="16">
    <source>
        <dbReference type="ARBA" id="ARBA00064436"/>
    </source>
</evidence>
<dbReference type="RefSeq" id="WP_150011558.1">
    <property type="nucleotide sequence ID" value="NZ_VWSG01000004.1"/>
</dbReference>
<keyword evidence="11" id="KW-0115">cAMP biosynthesis</keyword>
<evidence type="ECO:0000256" key="7">
    <source>
        <dbReference type="ARBA" id="ARBA00022741"/>
    </source>
</evidence>
<evidence type="ECO:0000256" key="2">
    <source>
        <dbReference type="ARBA" id="ARBA00004370"/>
    </source>
</evidence>
<evidence type="ECO:0000256" key="1">
    <source>
        <dbReference type="ARBA" id="ARBA00001593"/>
    </source>
</evidence>
<keyword evidence="8" id="KW-0067">ATP-binding</keyword>
<evidence type="ECO:0000259" key="20">
    <source>
        <dbReference type="PROSITE" id="PS50125"/>
    </source>
</evidence>
<dbReference type="SUPFAM" id="SSF48452">
    <property type="entry name" value="TPR-like"/>
    <property type="match status" value="2"/>
</dbReference>
<keyword evidence="7" id="KW-0547">Nucleotide-binding</keyword>
<dbReference type="Gene3D" id="3.30.70.1230">
    <property type="entry name" value="Nucleotide cyclase"/>
    <property type="match status" value="1"/>
</dbReference>
<comment type="subcellular location">
    <subcellularLocation>
        <location evidence="2">Membrane</location>
    </subcellularLocation>
</comment>
<dbReference type="GO" id="GO:0005886">
    <property type="term" value="C:plasma membrane"/>
    <property type="evidence" value="ECO:0007669"/>
    <property type="project" value="UniProtKB-ARBA"/>
</dbReference>
<dbReference type="FunFam" id="3.30.70.1230:FF:000033">
    <property type="entry name" value="Adenylate cyclase"/>
    <property type="match status" value="1"/>
</dbReference>
<dbReference type="InterPro" id="IPR001054">
    <property type="entry name" value="A/G_cyclase"/>
</dbReference>
<feature type="transmembrane region" description="Helical" evidence="19">
    <location>
        <begin position="503"/>
        <end position="522"/>
    </location>
</feature>
<dbReference type="PROSITE" id="PS00452">
    <property type="entry name" value="GUANYLATE_CYCLASE_1"/>
    <property type="match status" value="1"/>
</dbReference>
<dbReference type="GO" id="GO:0046872">
    <property type="term" value="F:metal ion binding"/>
    <property type="evidence" value="ECO:0007669"/>
    <property type="project" value="UniProtKB-KW"/>
</dbReference>
<evidence type="ECO:0000256" key="19">
    <source>
        <dbReference type="SAM" id="Phobius"/>
    </source>
</evidence>
<reference evidence="21 22" key="1">
    <citation type="submission" date="2019-09" db="EMBL/GenBank/DDBJ databases">
        <title>Genome sequence and assembly of Flavobacterium sp.</title>
        <authorList>
            <person name="Chhetri G."/>
        </authorList>
    </citation>
    <scope>NUCLEOTIDE SEQUENCE [LARGE SCALE GENOMIC DNA]</scope>
    <source>
        <strain evidence="21 22">SNL9</strain>
    </source>
</reference>
<feature type="domain" description="Guanylate cyclase" evidence="20">
    <location>
        <begin position="570"/>
        <end position="701"/>
    </location>
</feature>
<evidence type="ECO:0000256" key="11">
    <source>
        <dbReference type="ARBA" id="ARBA00022998"/>
    </source>
</evidence>
<evidence type="ECO:0000313" key="21">
    <source>
        <dbReference type="EMBL" id="KAA5535485.1"/>
    </source>
</evidence>
<evidence type="ECO:0000256" key="12">
    <source>
        <dbReference type="ARBA" id="ARBA00023136"/>
    </source>
</evidence>
<protein>
    <recommendedName>
        <fullName evidence="4">Adenylate cyclase</fullName>
        <ecNumber evidence="3">4.6.1.1</ecNumber>
    </recommendedName>
    <alternativeName>
        <fullName evidence="14">ATP pyrophosphate-lyase</fullName>
    </alternativeName>
    <alternativeName>
        <fullName evidence="15">Adenylyl cyclase</fullName>
    </alternativeName>
</protein>
<dbReference type="PANTHER" id="PTHR11920">
    <property type="entry name" value="GUANYLYL CYCLASE"/>
    <property type="match status" value="1"/>
</dbReference>
<keyword evidence="5 19" id="KW-0812">Transmembrane</keyword>
<dbReference type="GO" id="GO:0004016">
    <property type="term" value="F:adenylate cyclase activity"/>
    <property type="evidence" value="ECO:0007669"/>
    <property type="project" value="UniProtKB-EC"/>
</dbReference>
<keyword evidence="10 19" id="KW-1133">Transmembrane helix</keyword>
<dbReference type="EMBL" id="VWSG01000004">
    <property type="protein sequence ID" value="KAA5535485.1"/>
    <property type="molecule type" value="Genomic_DNA"/>
</dbReference>
<dbReference type="PROSITE" id="PS50125">
    <property type="entry name" value="GUANYLATE_CYCLASE_2"/>
    <property type="match status" value="1"/>
</dbReference>
<feature type="repeat" description="TPR" evidence="17">
    <location>
        <begin position="202"/>
        <end position="235"/>
    </location>
</feature>
<name>A0A5M6CQR4_9FLAO</name>
<comment type="caution">
    <text evidence="21">The sequence shown here is derived from an EMBL/GenBank/DDBJ whole genome shotgun (WGS) entry which is preliminary data.</text>
</comment>
<dbReference type="Pfam" id="PF13424">
    <property type="entry name" value="TPR_12"/>
    <property type="match status" value="1"/>
</dbReference>
<dbReference type="CDD" id="cd07302">
    <property type="entry name" value="CHD"/>
    <property type="match status" value="1"/>
</dbReference>
<dbReference type="Pfam" id="PF00211">
    <property type="entry name" value="Guanylate_cyc"/>
    <property type="match status" value="1"/>
</dbReference>
<dbReference type="SMART" id="SM00044">
    <property type="entry name" value="CYCc"/>
    <property type="match status" value="1"/>
</dbReference>
<evidence type="ECO:0000256" key="3">
    <source>
        <dbReference type="ARBA" id="ARBA00012201"/>
    </source>
</evidence>
<keyword evidence="12 19" id="KW-0472">Membrane</keyword>
<evidence type="ECO:0000256" key="10">
    <source>
        <dbReference type="ARBA" id="ARBA00022989"/>
    </source>
</evidence>
<evidence type="ECO:0000256" key="5">
    <source>
        <dbReference type="ARBA" id="ARBA00022692"/>
    </source>
</evidence>
<dbReference type="SUPFAM" id="SSF55073">
    <property type="entry name" value="Nucleotide cyclase"/>
    <property type="match status" value="1"/>
</dbReference>
<comment type="similarity">
    <text evidence="18">Belongs to the adenylyl cyclase class-4/guanylyl cyclase family.</text>
</comment>
<comment type="catalytic activity">
    <reaction evidence="1">
        <text>ATP = 3',5'-cyclic AMP + diphosphate</text>
        <dbReference type="Rhea" id="RHEA:15389"/>
        <dbReference type="ChEBI" id="CHEBI:30616"/>
        <dbReference type="ChEBI" id="CHEBI:33019"/>
        <dbReference type="ChEBI" id="CHEBI:58165"/>
        <dbReference type="EC" id="4.6.1.1"/>
    </reaction>
</comment>
<dbReference type="PANTHER" id="PTHR11920:SF335">
    <property type="entry name" value="GUANYLATE CYCLASE"/>
    <property type="match status" value="1"/>
</dbReference>
<dbReference type="InterPro" id="IPR029787">
    <property type="entry name" value="Nucleotide_cyclase"/>
</dbReference>
<proteinExistence type="inferred from homology"/>
<evidence type="ECO:0000256" key="8">
    <source>
        <dbReference type="ARBA" id="ARBA00022840"/>
    </source>
</evidence>
<evidence type="ECO:0000256" key="17">
    <source>
        <dbReference type="PROSITE-ProRule" id="PRU00339"/>
    </source>
</evidence>
<keyword evidence="13 18" id="KW-0456">Lyase</keyword>
<evidence type="ECO:0000256" key="13">
    <source>
        <dbReference type="ARBA" id="ARBA00023239"/>
    </source>
</evidence>
<keyword evidence="6" id="KW-0479">Metal-binding</keyword>
<dbReference type="GO" id="GO:0035556">
    <property type="term" value="P:intracellular signal transduction"/>
    <property type="evidence" value="ECO:0007669"/>
    <property type="project" value="InterPro"/>
</dbReference>
<accession>A0A5M6CQR4</accession>
<dbReference type="InterPro" id="IPR050401">
    <property type="entry name" value="Cyclic_nucleotide_synthase"/>
</dbReference>
<dbReference type="InterPro" id="IPR018297">
    <property type="entry name" value="A/G_cyclase_CS"/>
</dbReference>
<dbReference type="Proteomes" id="UP000325141">
    <property type="component" value="Unassembled WGS sequence"/>
</dbReference>
<dbReference type="SMART" id="SM00028">
    <property type="entry name" value="TPR"/>
    <property type="match status" value="5"/>
</dbReference>
<keyword evidence="22" id="KW-1185">Reference proteome</keyword>
<evidence type="ECO:0000256" key="4">
    <source>
        <dbReference type="ARBA" id="ARBA00021420"/>
    </source>
</evidence>
<dbReference type="PROSITE" id="PS50005">
    <property type="entry name" value="TPR"/>
    <property type="match status" value="2"/>
</dbReference>
<evidence type="ECO:0000256" key="6">
    <source>
        <dbReference type="ARBA" id="ARBA00022723"/>
    </source>
</evidence>
<dbReference type="Gene3D" id="1.25.40.10">
    <property type="entry name" value="Tetratricopeptide repeat domain"/>
    <property type="match status" value="3"/>
</dbReference>
<feature type="repeat" description="TPR" evidence="17">
    <location>
        <begin position="324"/>
        <end position="357"/>
    </location>
</feature>
<dbReference type="GO" id="GO:0006171">
    <property type="term" value="P:cAMP biosynthetic process"/>
    <property type="evidence" value="ECO:0007669"/>
    <property type="project" value="UniProtKB-KW"/>
</dbReference>
<evidence type="ECO:0000256" key="15">
    <source>
        <dbReference type="ARBA" id="ARBA00032637"/>
    </source>
</evidence>
<evidence type="ECO:0000313" key="22">
    <source>
        <dbReference type="Proteomes" id="UP000325141"/>
    </source>
</evidence>
<evidence type="ECO:0000256" key="9">
    <source>
        <dbReference type="ARBA" id="ARBA00022842"/>
    </source>
</evidence>
<dbReference type="AlphaFoldDB" id="A0A5M6CQR4"/>
<dbReference type="EC" id="4.6.1.1" evidence="3"/>
<organism evidence="21 22">
    <name type="scientific">Paenimyroides baculatum</name>
    <dbReference type="NCBI Taxonomy" id="2608000"/>
    <lineage>
        <taxon>Bacteria</taxon>
        <taxon>Pseudomonadati</taxon>
        <taxon>Bacteroidota</taxon>
        <taxon>Flavobacteriia</taxon>
        <taxon>Flavobacteriales</taxon>
        <taxon>Flavobacteriaceae</taxon>
        <taxon>Paenimyroides</taxon>
    </lineage>
</organism>
<dbReference type="GO" id="GO:0005524">
    <property type="term" value="F:ATP binding"/>
    <property type="evidence" value="ECO:0007669"/>
    <property type="project" value="UniProtKB-KW"/>
</dbReference>
<sequence length="749" mass="87493">MKKIIVLFVFLISTFGFSQDKYIQIKLDSLEVKLHKAKNDSEKLNISLGLGKDYAVYSNKKNFEFNEDAIKLAEKLNKPIAIAEAYANISTFHEGKNDTLQQLDFINKILELGNKKNDNTVLGKGYYEKAFYYWTRNDNKKIIQNFLKAEYFFRKSNNKKYLSDLYLQFGFFYQSETKDYNQALEYYKKFTHLFNENSFELVNTYNLMANLYAKQNKFKKALEHYQKSAKLHKQYNDTKSHHYGYLLSNIANIYSELNEYDKSFTYHNLALDFFLKLKDHNNISLIYISKSTVYQKLNQPEKISQNINLAIENTKNIKECLVKEAVYSRIGNIYYDLENYQKALEFHLKAYHECPLNKPYKLIDDQEYCIGTTYLKLAQNINKTTNEGAYKDKYQLLELSKQYLNKVINKAIKKDDILMLNNTYLNLSEISDLQADKSKALEYYKQHIIYKDSLEVIENRELLVQNQMQFEFDQQEKIRNAEQKTKDALAREELTKEKNKRNLALIGFGVFVILASFAAFAYSQKKKDHKIISEEKQKSDNLLLNILPEEVAKELKEKGTSEARHFESVSIMFTDFKDFTKLSEKIPSKELIEELNYCFKAFDEIVAKHGVEKIKTIGDSYMAVCGLPAKYGNHAQKMVQAAIEIRDFIEDYKLKRQSESKSFFEMRIGINSGEVVAGIVGIKKFAYDIWGDAVNTASRMESNGEIGKVNISESTYNLVKDDFYFEFRGELEAKGKGKIKMYFVDNKKT</sequence>
<comment type="subunit">
    <text evidence="16">Homodimer. Can also exist as monomer.</text>
</comment>
<evidence type="ECO:0000256" key="14">
    <source>
        <dbReference type="ARBA" id="ARBA00032597"/>
    </source>
</evidence>